<dbReference type="Gene3D" id="3.30.460.10">
    <property type="entry name" value="Beta Polymerase, domain 2"/>
    <property type="match status" value="1"/>
</dbReference>
<dbReference type="InterPro" id="IPR040511">
    <property type="entry name" value="AGS_C"/>
</dbReference>
<dbReference type="Pfam" id="PF18134">
    <property type="entry name" value="AGS_C"/>
    <property type="match status" value="1"/>
</dbReference>
<dbReference type="Pfam" id="PF18144">
    <property type="entry name" value="SMODS"/>
    <property type="match status" value="1"/>
</dbReference>
<proteinExistence type="predicted"/>
<reference evidence="3 4" key="1">
    <citation type="submission" date="2023-03" db="EMBL/GenBank/DDBJ databases">
        <title>Halomonas sp. nov., isolated from Korean tranditional fermented seafood 'Jeotgal'.</title>
        <authorList>
            <person name="Kim B."/>
            <person name="Shin N.-R."/>
        </authorList>
    </citation>
    <scope>NUCLEOTIDE SEQUENCE [LARGE SCALE GENOMIC DNA]</scope>
    <source>
        <strain evidence="3 4">SG2L-4</strain>
    </source>
</reference>
<keyword evidence="4" id="KW-1185">Reference proteome</keyword>
<dbReference type="SUPFAM" id="SSF81301">
    <property type="entry name" value="Nucleotidyltransferase"/>
    <property type="match status" value="1"/>
</dbReference>
<dbReference type="EMBL" id="CP119391">
    <property type="protein sequence ID" value="WNK19035.1"/>
    <property type="molecule type" value="Genomic_DNA"/>
</dbReference>
<dbReference type="Proteomes" id="UP001301869">
    <property type="component" value="Chromosome"/>
</dbReference>
<name>A0ABY9YVZ0_9GAMM</name>
<accession>A0ABY9YVZ0</accession>
<dbReference type="InterPro" id="IPR006116">
    <property type="entry name" value="NT_2-5OAS_ClassI-CCAase"/>
</dbReference>
<evidence type="ECO:0000313" key="3">
    <source>
        <dbReference type="EMBL" id="WNK19035.1"/>
    </source>
</evidence>
<dbReference type="InterPro" id="IPR043519">
    <property type="entry name" value="NT_sf"/>
</dbReference>
<organism evidence="3 4">
    <name type="scientific">Halomonas piscis</name>
    <dbReference type="NCBI Taxonomy" id="3031727"/>
    <lineage>
        <taxon>Bacteria</taxon>
        <taxon>Pseudomonadati</taxon>
        <taxon>Pseudomonadota</taxon>
        <taxon>Gammaproteobacteria</taxon>
        <taxon>Oceanospirillales</taxon>
        <taxon>Halomonadaceae</taxon>
        <taxon>Halomonas</taxon>
    </lineage>
</organism>
<gene>
    <name evidence="3" type="ORF">P1P91_09080</name>
</gene>
<protein>
    <recommendedName>
        <fullName evidence="2">Adenylyl/Guanylyl and SMODS C-terminal sensor domain-containing protein</fullName>
    </recommendedName>
</protein>
<sequence>MSSKLFSQFRENLSVKNAESISTSYKRITKSLNKRFWDTDSDFVHCRQVGSYGRYTAINGVSDLDMIFELPWSLHDEVQGYSGNKQYKLLSKVCNALKDTYRNSDIKVDGQIVAVKFTKGHVIELVPAFRYANGSYKYPDTGDGGRWRECDPVAEQIKMKEVNDSKNKNLRVLCKMVRAWKNEHGVPMSGILVDTLGYHFIRSTSDYDSSSYSSYKHMVRDFFGFLVDQDQDKEYWRAPGSGSHVYKKANFHPKAKKALRRCEEALDDDSPDKKWRAVFGRSFPLESNLTENVEKSDRAVSYTDTEQFIEDLFPVNIKYKIVIDCEINAEGLLKEKLSKVFDFKIPTGKRLNFYVKCIDKIPKSVTYYWKVRNKGEWAVARDQIRGQIRQGNADGKHSESTSFSGDHFVECYAVVEGVCVARDKIKVPI</sequence>
<dbReference type="CDD" id="cd05400">
    <property type="entry name" value="NT_2-5OAS_ClassI-CCAase"/>
    <property type="match status" value="1"/>
</dbReference>
<feature type="domain" description="Adenylyl/Guanylyl and SMODS C-terminal sensor" evidence="2">
    <location>
        <begin position="304"/>
        <end position="429"/>
    </location>
</feature>
<dbReference type="RefSeq" id="WP_311882099.1">
    <property type="nucleotide sequence ID" value="NZ_CP119391.1"/>
</dbReference>
<evidence type="ECO:0000259" key="2">
    <source>
        <dbReference type="Pfam" id="PF18134"/>
    </source>
</evidence>
<evidence type="ECO:0000313" key="4">
    <source>
        <dbReference type="Proteomes" id="UP001301869"/>
    </source>
</evidence>
<evidence type="ECO:0000256" key="1">
    <source>
        <dbReference type="ARBA" id="ARBA00023118"/>
    </source>
</evidence>
<keyword evidence="1" id="KW-0051">Antiviral defense</keyword>